<sequence>MAIVLGAGSYNFFRILRSLQNSVDACATVLKNARSKTSGTSQAAGDGFGGAGKSREENDREDELVHCGLAGISVNAVL</sequence>
<organism evidence="2 3">
    <name type="scientific">Steinernema carpocapsae</name>
    <name type="common">Entomopathogenic nematode</name>
    <dbReference type="NCBI Taxonomy" id="34508"/>
    <lineage>
        <taxon>Eukaryota</taxon>
        <taxon>Metazoa</taxon>
        <taxon>Ecdysozoa</taxon>
        <taxon>Nematoda</taxon>
        <taxon>Chromadorea</taxon>
        <taxon>Rhabditida</taxon>
        <taxon>Tylenchina</taxon>
        <taxon>Panagrolaimomorpha</taxon>
        <taxon>Strongyloidoidea</taxon>
        <taxon>Steinernematidae</taxon>
        <taxon>Steinernema</taxon>
    </lineage>
</organism>
<accession>A0A4U5LZP1</accession>
<proteinExistence type="predicted"/>
<comment type="caution">
    <text evidence="2">The sequence shown here is derived from an EMBL/GenBank/DDBJ whole genome shotgun (WGS) entry which is preliminary data.</text>
</comment>
<dbReference type="Proteomes" id="UP000298663">
    <property type="component" value="Unassembled WGS sequence"/>
</dbReference>
<dbReference type="AlphaFoldDB" id="A0A4U5LZP1"/>
<reference evidence="2 3" key="2">
    <citation type="journal article" date="2019" name="G3 (Bethesda)">
        <title>Hybrid Assembly of the Genome of the Entomopathogenic Nematode Steinernema carpocapsae Identifies the X-Chromosome.</title>
        <authorList>
            <person name="Serra L."/>
            <person name="Macchietto M."/>
            <person name="Macias-Munoz A."/>
            <person name="McGill C.J."/>
            <person name="Rodriguez I.M."/>
            <person name="Rodriguez B."/>
            <person name="Murad R."/>
            <person name="Mortazavi A."/>
        </authorList>
    </citation>
    <scope>NUCLEOTIDE SEQUENCE [LARGE SCALE GENOMIC DNA]</scope>
    <source>
        <strain evidence="2 3">ALL</strain>
    </source>
</reference>
<evidence type="ECO:0000256" key="1">
    <source>
        <dbReference type="SAM" id="MobiDB-lite"/>
    </source>
</evidence>
<evidence type="ECO:0000313" key="2">
    <source>
        <dbReference type="EMBL" id="TKR61433.1"/>
    </source>
</evidence>
<protein>
    <submittedName>
        <fullName evidence="2">Uncharacterized protein</fullName>
    </submittedName>
</protein>
<gene>
    <name evidence="2" type="ORF">L596_028539</name>
</gene>
<name>A0A4U5LZP1_STECR</name>
<dbReference type="EMBL" id="AZBU02000011">
    <property type="protein sequence ID" value="TKR61433.1"/>
    <property type="molecule type" value="Genomic_DNA"/>
</dbReference>
<keyword evidence="3" id="KW-1185">Reference proteome</keyword>
<feature type="region of interest" description="Disordered" evidence="1">
    <location>
        <begin position="36"/>
        <end position="59"/>
    </location>
</feature>
<reference evidence="2 3" key="1">
    <citation type="journal article" date="2015" name="Genome Biol.">
        <title>Comparative genomics of Steinernema reveals deeply conserved gene regulatory networks.</title>
        <authorList>
            <person name="Dillman A.R."/>
            <person name="Macchietto M."/>
            <person name="Porter C.F."/>
            <person name="Rogers A."/>
            <person name="Williams B."/>
            <person name="Antoshechkin I."/>
            <person name="Lee M.M."/>
            <person name="Goodwin Z."/>
            <person name="Lu X."/>
            <person name="Lewis E.E."/>
            <person name="Goodrich-Blair H."/>
            <person name="Stock S.P."/>
            <person name="Adams B.J."/>
            <person name="Sternberg P.W."/>
            <person name="Mortazavi A."/>
        </authorList>
    </citation>
    <scope>NUCLEOTIDE SEQUENCE [LARGE SCALE GENOMIC DNA]</scope>
    <source>
        <strain evidence="2 3">ALL</strain>
    </source>
</reference>
<evidence type="ECO:0000313" key="3">
    <source>
        <dbReference type="Proteomes" id="UP000298663"/>
    </source>
</evidence>